<protein>
    <recommendedName>
        <fullName evidence="7">Histamine N-methyltransferase</fullName>
    </recommendedName>
</protein>
<dbReference type="Gene3D" id="3.40.50.150">
    <property type="entry name" value="Vaccinia Virus protein VP39"/>
    <property type="match status" value="1"/>
</dbReference>
<dbReference type="AlphaFoldDB" id="A0A5N5LL13"/>
<evidence type="ECO:0000256" key="3">
    <source>
        <dbReference type="ARBA" id="ARBA00022679"/>
    </source>
</evidence>
<dbReference type="Proteomes" id="UP000327468">
    <property type="component" value="Chromosome 17"/>
</dbReference>
<dbReference type="EMBL" id="VFJC01000018">
    <property type="protein sequence ID" value="KAB5543262.1"/>
    <property type="molecule type" value="Genomic_DNA"/>
</dbReference>
<accession>A0A5N5LL13</accession>
<evidence type="ECO:0000256" key="4">
    <source>
        <dbReference type="ARBA" id="ARBA00022691"/>
    </source>
</evidence>
<evidence type="ECO:0008006" key="7">
    <source>
        <dbReference type="Google" id="ProtNLM"/>
    </source>
</evidence>
<comment type="caution">
    <text evidence="5">The sequence shown here is derived from an EMBL/GenBank/DDBJ whole genome shotgun (WGS) entry which is preliminary data.</text>
</comment>
<evidence type="ECO:0000256" key="1">
    <source>
        <dbReference type="ARBA" id="ARBA00011245"/>
    </source>
</evidence>
<dbReference type="FunFam" id="3.40.50.150:FF:000118">
    <property type="entry name" value="Histamine N-methyltransferase"/>
    <property type="match status" value="1"/>
</dbReference>
<dbReference type="InterPro" id="IPR016673">
    <property type="entry name" value="HHMT-like"/>
</dbReference>
<dbReference type="InterPro" id="IPR029063">
    <property type="entry name" value="SAM-dependent_MTases_sf"/>
</dbReference>
<dbReference type="GO" id="GO:0032259">
    <property type="term" value="P:methylation"/>
    <property type="evidence" value="ECO:0007669"/>
    <property type="project" value="UniProtKB-KW"/>
</dbReference>
<name>A0A5N5LL13_PANHP</name>
<comment type="subunit">
    <text evidence="1">Monomer.</text>
</comment>
<dbReference type="GO" id="GO:0008170">
    <property type="term" value="F:N-methyltransferase activity"/>
    <property type="evidence" value="ECO:0007669"/>
    <property type="project" value="InterPro"/>
</dbReference>
<evidence type="ECO:0000313" key="6">
    <source>
        <dbReference type="Proteomes" id="UP000327468"/>
    </source>
</evidence>
<keyword evidence="2" id="KW-0489">Methyltransferase</keyword>
<organism evidence="5 6">
    <name type="scientific">Pangasianodon hypophthalmus</name>
    <name type="common">Striped catfish</name>
    <name type="synonym">Helicophagus hypophthalmus</name>
    <dbReference type="NCBI Taxonomy" id="310915"/>
    <lineage>
        <taxon>Eukaryota</taxon>
        <taxon>Metazoa</taxon>
        <taxon>Chordata</taxon>
        <taxon>Craniata</taxon>
        <taxon>Vertebrata</taxon>
        <taxon>Euteleostomi</taxon>
        <taxon>Actinopterygii</taxon>
        <taxon>Neopterygii</taxon>
        <taxon>Teleostei</taxon>
        <taxon>Ostariophysi</taxon>
        <taxon>Siluriformes</taxon>
        <taxon>Pangasiidae</taxon>
        <taxon>Pangasianodon</taxon>
    </lineage>
</organism>
<keyword evidence="4" id="KW-0949">S-adenosyl-L-methionine</keyword>
<evidence type="ECO:0000313" key="5">
    <source>
        <dbReference type="EMBL" id="KAB5543262.1"/>
    </source>
</evidence>
<dbReference type="PIRSF" id="PIRSF016616">
    <property type="entry name" value="HHMT"/>
    <property type="match status" value="1"/>
</dbReference>
<sequence length="304" mass="34664">MSQRRTGRKQEKKKIKMESLVFDYPKYLQTFELLLENSAEHQCMTDFIHTKLSGILASIGKGEPTLNVMGVGSGSGEIDLEILKVLHEKHPGAKVENEVVEPSNDMLNKYKTLISKTPGLDYATFSWNKMTATEFENEWKKRTSEKKMHFINLIQMLYYVEDPEATVCFYRSLLHKDGKVLVILVAGESAWAKLLKVYGHQLCKDGINQNISTKEVKQFLESKKISYQNYKFQSLLDITECFIPGDKKGEKLLDLLTEVIDFSKTAPPELKNGVLEFLKHPDNSKEVDGRILFDCSTEALLIDA</sequence>
<proteinExistence type="predicted"/>
<keyword evidence="3" id="KW-0808">Transferase</keyword>
<dbReference type="PROSITE" id="PS51597">
    <property type="entry name" value="SAM_HNMT"/>
    <property type="match status" value="1"/>
</dbReference>
<dbReference type="Pfam" id="PF13489">
    <property type="entry name" value="Methyltransf_23"/>
    <property type="match status" value="1"/>
</dbReference>
<evidence type="ECO:0000256" key="2">
    <source>
        <dbReference type="ARBA" id="ARBA00022603"/>
    </source>
</evidence>
<dbReference type="SUPFAM" id="SSF53335">
    <property type="entry name" value="S-adenosyl-L-methionine-dependent methyltransferases"/>
    <property type="match status" value="1"/>
</dbReference>
<keyword evidence="6" id="KW-1185">Reference proteome</keyword>
<gene>
    <name evidence="5" type="ORF">PHYPO_G00077080</name>
</gene>
<reference evidence="5 6" key="1">
    <citation type="submission" date="2019-06" db="EMBL/GenBank/DDBJ databases">
        <title>A chromosome-scale genome assembly of the striped catfish, Pangasianodon hypophthalmus.</title>
        <authorList>
            <person name="Wen M."/>
            <person name="Zahm M."/>
            <person name="Roques C."/>
            <person name="Cabau C."/>
            <person name="Klopp C."/>
            <person name="Donnadieu C."/>
            <person name="Jouanno E."/>
            <person name="Avarre J.-C."/>
            <person name="Campet M."/>
            <person name="Ha T.T.T."/>
            <person name="Dugue R."/>
            <person name="Lampietro C."/>
            <person name="Louis A."/>
            <person name="Herpin A."/>
            <person name="Echchiki A."/>
            <person name="Berthelot C."/>
            <person name="Parey E."/>
            <person name="Roest-Crollius H."/>
            <person name="Braasch I."/>
            <person name="Postlethwait J."/>
            <person name="Bobe J."/>
            <person name="Montfort J."/>
            <person name="Bouchez O."/>
            <person name="Begum T."/>
            <person name="Schartl M."/>
            <person name="Guiguen Y."/>
        </authorList>
    </citation>
    <scope>NUCLEOTIDE SEQUENCE [LARGE SCALE GENOMIC DNA]</scope>
    <source>
        <strain evidence="5 6">Indonesia</strain>
        <tissue evidence="5">Blood</tissue>
    </source>
</reference>